<dbReference type="AlphaFoldDB" id="A0A9W6ZD28"/>
<dbReference type="Proteomes" id="UP001165082">
    <property type="component" value="Unassembled WGS sequence"/>
</dbReference>
<evidence type="ECO:0000256" key="1">
    <source>
        <dbReference type="SAM" id="SignalP"/>
    </source>
</evidence>
<protein>
    <submittedName>
        <fullName evidence="2">Uncharacterized protein</fullName>
    </submittedName>
</protein>
<proteinExistence type="predicted"/>
<evidence type="ECO:0000313" key="2">
    <source>
        <dbReference type="EMBL" id="GMH49087.1"/>
    </source>
</evidence>
<sequence>MVSLLPSPPRCIGSLLLPALVLLFASTLLAKADETASQDLRFVVKNCYNAFASTSKFEVNNPTSIEPYRKHMFTAVIDDSQEEHNRVYNSIMADEIYKELKELGDRGGGNEEALKQRVEDTKKFFGKSMKAEAEDKDFTYIFEINGETYEGKTVGPILFELDEGSIQVEVKQFDAQKNLMSQHNAEVTIAPVRRTMAELLASDRMKFFSAVQKMYSVPTEEGRKEFGGNYVGMQDVWAAHNLFAVDSEHYLLGGGVDDASSKKLLDAAAQHGRITHSYRKPVQKGDMSSFMEIDGDLNEYTERNAKGRNPNAIFSSEFNGASDDKIGALQRVAASHSMLADSQHAEMMTNFATFATWFEKGVQSVDPSVALPYFDEGGELGGTQFQSSVWKEKYSAGSSVNLIAGATGECSEGDGECKALGTKVDAGGDESIIQVETEGKFTYVPIITHQEGRFENGLDISVSKGFSVPLITKEKERDVEE</sequence>
<dbReference type="EMBL" id="BRXZ01004449">
    <property type="protein sequence ID" value="GMH49087.1"/>
    <property type="molecule type" value="Genomic_DNA"/>
</dbReference>
<reference evidence="2" key="1">
    <citation type="submission" date="2022-07" db="EMBL/GenBank/DDBJ databases">
        <title>Genome analysis of Parmales, a sister group of diatoms, reveals the evolutionary specialization of diatoms from phago-mixotrophs to photoautotrophs.</title>
        <authorList>
            <person name="Ban H."/>
            <person name="Sato S."/>
            <person name="Yoshikawa S."/>
            <person name="Kazumasa Y."/>
            <person name="Nakamura Y."/>
            <person name="Ichinomiya M."/>
            <person name="Saitoh K."/>
            <person name="Sato N."/>
            <person name="Blanc-Mathieu R."/>
            <person name="Endo H."/>
            <person name="Kuwata A."/>
            <person name="Ogata H."/>
        </authorList>
    </citation>
    <scope>NUCLEOTIDE SEQUENCE</scope>
</reference>
<feature type="signal peptide" evidence="1">
    <location>
        <begin position="1"/>
        <end position="32"/>
    </location>
</feature>
<organism evidence="2 3">
    <name type="scientific">Triparma retinervis</name>
    <dbReference type="NCBI Taxonomy" id="2557542"/>
    <lineage>
        <taxon>Eukaryota</taxon>
        <taxon>Sar</taxon>
        <taxon>Stramenopiles</taxon>
        <taxon>Ochrophyta</taxon>
        <taxon>Bolidophyceae</taxon>
        <taxon>Parmales</taxon>
        <taxon>Triparmaceae</taxon>
        <taxon>Triparma</taxon>
    </lineage>
</organism>
<keyword evidence="1" id="KW-0732">Signal</keyword>
<dbReference type="OrthoDB" id="191274at2759"/>
<name>A0A9W6ZD28_9STRA</name>
<feature type="chain" id="PRO_5040932390" evidence="1">
    <location>
        <begin position="33"/>
        <end position="481"/>
    </location>
</feature>
<gene>
    <name evidence="2" type="ORF">TrRE_jg905</name>
</gene>
<evidence type="ECO:0000313" key="3">
    <source>
        <dbReference type="Proteomes" id="UP001165082"/>
    </source>
</evidence>
<accession>A0A9W6ZD28</accession>
<keyword evidence="3" id="KW-1185">Reference proteome</keyword>
<comment type="caution">
    <text evidence="2">The sequence shown here is derived from an EMBL/GenBank/DDBJ whole genome shotgun (WGS) entry which is preliminary data.</text>
</comment>